<protein>
    <submittedName>
        <fullName evidence="2">ABC transporter permease</fullName>
    </submittedName>
</protein>
<keyword evidence="1" id="KW-1133">Transmembrane helix</keyword>
<feature type="transmembrane region" description="Helical" evidence="1">
    <location>
        <begin position="212"/>
        <end position="235"/>
    </location>
</feature>
<name>A0A344L528_9PSEU</name>
<feature type="transmembrane region" description="Helical" evidence="1">
    <location>
        <begin position="256"/>
        <end position="273"/>
    </location>
</feature>
<dbReference type="InterPro" id="IPR030802">
    <property type="entry name" value="Permease_MalE"/>
</dbReference>
<reference evidence="2 3" key="1">
    <citation type="submission" date="2016-04" db="EMBL/GenBank/DDBJ databases">
        <title>Complete genome sequence and analysis of deep-sea sediment isolate, Amycolatopsis sp. WP1.</title>
        <authorList>
            <person name="Wang H."/>
            <person name="Chen S."/>
            <person name="Wu Q."/>
        </authorList>
    </citation>
    <scope>NUCLEOTIDE SEQUENCE [LARGE SCALE GENOMIC DNA]</scope>
    <source>
        <strain evidence="2 3">WP1</strain>
    </source>
</reference>
<evidence type="ECO:0000313" key="2">
    <source>
        <dbReference type="EMBL" id="AXB43152.1"/>
    </source>
</evidence>
<dbReference type="EMBL" id="CP015163">
    <property type="protein sequence ID" value="AXB43152.1"/>
    <property type="molecule type" value="Genomic_DNA"/>
</dbReference>
<sequence length="283" mass="29312">MAVTPVPHAVRAAGAAGVDRLAGLGVQFAFYGKALGAVPLTVTRYWRHVLRLTGEISFGSGALLAGGGTVGVIFAMSFVSGTQVGLEGFRGLDLVGLSPMAGVMSAVANTREIAPVVASVALAAKVGTGFTAQLGAMRISDEIDALESMSIRAVPFLVSTRMIAAFAAVVPLYLVGLFASYVATGLAVVELNGQSQGTYDYYFGLFLPPEDVVYSLLKALVFAGIATLVHCYYGFFATGGPEGVGRAAGRALRTSIVLIMTTDVLLTVLFWGVHQTLPGMAPQ</sequence>
<accession>A0A344L528</accession>
<dbReference type="GO" id="GO:0005548">
    <property type="term" value="F:phospholipid transporter activity"/>
    <property type="evidence" value="ECO:0007669"/>
    <property type="project" value="TreeGrafter"/>
</dbReference>
<keyword evidence="1" id="KW-0812">Transmembrane</keyword>
<gene>
    <name evidence="2" type="ORF">A4R43_11810</name>
</gene>
<dbReference type="KEGG" id="aab:A4R43_11810"/>
<dbReference type="Pfam" id="PF02405">
    <property type="entry name" value="MlaE"/>
    <property type="match status" value="1"/>
</dbReference>
<proteinExistence type="predicted"/>
<dbReference type="Proteomes" id="UP000250434">
    <property type="component" value="Chromosome"/>
</dbReference>
<dbReference type="OrthoDB" id="3745645at2"/>
<dbReference type="GO" id="GO:0043190">
    <property type="term" value="C:ATP-binding cassette (ABC) transporter complex"/>
    <property type="evidence" value="ECO:0007669"/>
    <property type="project" value="InterPro"/>
</dbReference>
<dbReference type="PANTHER" id="PTHR30188">
    <property type="entry name" value="ABC TRANSPORTER PERMEASE PROTEIN-RELATED"/>
    <property type="match status" value="1"/>
</dbReference>
<dbReference type="PANTHER" id="PTHR30188:SF13">
    <property type="entry name" value="CONSERVED HYPOTHETICAL INTEGRAL MEMBRANE PROTEIN YRBE3B"/>
    <property type="match status" value="1"/>
</dbReference>
<evidence type="ECO:0000256" key="1">
    <source>
        <dbReference type="SAM" id="Phobius"/>
    </source>
</evidence>
<keyword evidence="3" id="KW-1185">Reference proteome</keyword>
<keyword evidence="1" id="KW-0472">Membrane</keyword>
<feature type="transmembrane region" description="Helical" evidence="1">
    <location>
        <begin position="162"/>
        <end position="183"/>
    </location>
</feature>
<dbReference type="RefSeq" id="WP_113692397.1">
    <property type="nucleotide sequence ID" value="NZ_CP015163.1"/>
</dbReference>
<feature type="transmembrane region" description="Helical" evidence="1">
    <location>
        <begin position="56"/>
        <end position="79"/>
    </location>
</feature>
<evidence type="ECO:0000313" key="3">
    <source>
        <dbReference type="Proteomes" id="UP000250434"/>
    </source>
</evidence>
<organism evidence="2 3">
    <name type="scientific">Amycolatopsis albispora</name>
    <dbReference type="NCBI Taxonomy" id="1804986"/>
    <lineage>
        <taxon>Bacteria</taxon>
        <taxon>Bacillati</taxon>
        <taxon>Actinomycetota</taxon>
        <taxon>Actinomycetes</taxon>
        <taxon>Pseudonocardiales</taxon>
        <taxon>Pseudonocardiaceae</taxon>
        <taxon>Amycolatopsis</taxon>
    </lineage>
</organism>
<dbReference type="AlphaFoldDB" id="A0A344L528"/>